<name>A0A9W8CR38_9FUNG</name>
<evidence type="ECO:0008006" key="4">
    <source>
        <dbReference type="Google" id="ProtNLM"/>
    </source>
</evidence>
<keyword evidence="3" id="KW-1185">Reference proteome</keyword>
<dbReference type="EMBL" id="JANBOJ010000190">
    <property type="protein sequence ID" value="KAJ1721181.1"/>
    <property type="molecule type" value="Genomic_DNA"/>
</dbReference>
<evidence type="ECO:0000313" key="2">
    <source>
        <dbReference type="EMBL" id="KAJ1721181.1"/>
    </source>
</evidence>
<dbReference type="SUPFAM" id="SSF54637">
    <property type="entry name" value="Thioesterase/thiol ester dehydrase-isomerase"/>
    <property type="match status" value="1"/>
</dbReference>
<proteinExistence type="predicted"/>
<dbReference type="AlphaFoldDB" id="A0A9W8CR38"/>
<sequence length="155" mass="17027">MAITNSTFVDAVNRNYELVNKYLHYGMDVVPRVTWASVDTNEFIAEWLVTSDYISSTGCIDEGCLGTITDNTTAMLIGSLVPGDKSVSTSISVQGVSPIAPQTTVEIWCRMSNRGTKQPHATAVFRDKLDPSRIYAVGTHTKFFKTGLVETQPKM</sequence>
<dbReference type="Gene3D" id="3.10.129.10">
    <property type="entry name" value="Hotdog Thioesterase"/>
    <property type="match status" value="1"/>
</dbReference>
<protein>
    <recommendedName>
        <fullName evidence="4">Thioesterase domain-containing protein</fullName>
    </recommendedName>
</protein>
<comment type="caution">
    <text evidence="2">The sequence shown here is derived from an EMBL/GenBank/DDBJ whole genome shotgun (WGS) entry which is preliminary data.</text>
</comment>
<dbReference type="Proteomes" id="UP001149813">
    <property type="component" value="Unassembled WGS sequence"/>
</dbReference>
<gene>
    <name evidence="2" type="ORF">LPJ53_004258</name>
</gene>
<accession>A0A9W8CR38</accession>
<dbReference type="PANTHER" id="PTHR21660:SF1">
    <property type="entry name" value="ACYL-COENZYME A THIOESTERASE 13"/>
    <property type="match status" value="1"/>
</dbReference>
<organism evidence="2 3">
    <name type="scientific">Coemansia erecta</name>
    <dbReference type="NCBI Taxonomy" id="147472"/>
    <lineage>
        <taxon>Eukaryota</taxon>
        <taxon>Fungi</taxon>
        <taxon>Fungi incertae sedis</taxon>
        <taxon>Zoopagomycota</taxon>
        <taxon>Kickxellomycotina</taxon>
        <taxon>Kickxellomycetes</taxon>
        <taxon>Kickxellales</taxon>
        <taxon>Kickxellaceae</taxon>
        <taxon>Coemansia</taxon>
    </lineage>
</organism>
<dbReference type="GO" id="GO:0047617">
    <property type="term" value="F:fatty acyl-CoA hydrolase activity"/>
    <property type="evidence" value="ECO:0007669"/>
    <property type="project" value="InterPro"/>
</dbReference>
<keyword evidence="1" id="KW-0378">Hydrolase</keyword>
<reference evidence="2" key="1">
    <citation type="submission" date="2022-07" db="EMBL/GenBank/DDBJ databases">
        <title>Phylogenomic reconstructions and comparative analyses of Kickxellomycotina fungi.</title>
        <authorList>
            <person name="Reynolds N.K."/>
            <person name="Stajich J.E."/>
            <person name="Barry K."/>
            <person name="Grigoriev I.V."/>
            <person name="Crous P."/>
            <person name="Smith M.E."/>
        </authorList>
    </citation>
    <scope>NUCLEOTIDE SEQUENCE</scope>
    <source>
        <strain evidence="2">NBRC 32514</strain>
    </source>
</reference>
<dbReference type="InterPro" id="IPR039298">
    <property type="entry name" value="ACOT13"/>
</dbReference>
<evidence type="ECO:0000256" key="1">
    <source>
        <dbReference type="ARBA" id="ARBA00022801"/>
    </source>
</evidence>
<dbReference type="InterPro" id="IPR029069">
    <property type="entry name" value="HotDog_dom_sf"/>
</dbReference>
<dbReference type="OrthoDB" id="5581960at2759"/>
<evidence type="ECO:0000313" key="3">
    <source>
        <dbReference type="Proteomes" id="UP001149813"/>
    </source>
</evidence>
<dbReference type="PANTHER" id="PTHR21660">
    <property type="entry name" value="THIOESTERASE SUPERFAMILY MEMBER-RELATED"/>
    <property type="match status" value="1"/>
</dbReference>